<name>A0A2G9YEQ6_9BACT</name>
<protein>
    <recommendedName>
        <fullName evidence="1">Transposase IS200-like domain-containing protein</fullName>
    </recommendedName>
</protein>
<dbReference type="GO" id="GO:0043565">
    <property type="term" value="F:sequence-specific DNA binding"/>
    <property type="evidence" value="ECO:0007669"/>
    <property type="project" value="TreeGrafter"/>
</dbReference>
<sequence length="186" mass="22098">MSMLRERKLNRLRDYDYSEFGYYFVTICVKDRELCFGDVVGGNMILNKFGRIADQCWREIPNHFNNTEFDKYVIMPNHMHGIVVINDDIVGNATVGNADLRSLQIQSKNDRTKMSLSKIIHGFKSSTTRIINKTHGIYGNLFFAWQKSFYDRIIRNNHELYRIRKYIINNPLKWHFDRNNPENLQP</sequence>
<dbReference type="AlphaFoldDB" id="A0A2G9YEQ6"/>
<organism evidence="2 3">
    <name type="scientific">Candidatus Portnoybacteria bacterium CG23_combo_of_CG06-09_8_20_14_all_37_13</name>
    <dbReference type="NCBI Taxonomy" id="1974819"/>
    <lineage>
        <taxon>Bacteria</taxon>
        <taxon>Candidatus Portnoyibacteriota</taxon>
    </lineage>
</organism>
<dbReference type="SMART" id="SM01321">
    <property type="entry name" value="Y1_Tnp"/>
    <property type="match status" value="1"/>
</dbReference>
<evidence type="ECO:0000313" key="2">
    <source>
        <dbReference type="EMBL" id="PIP17011.1"/>
    </source>
</evidence>
<dbReference type="EMBL" id="PCRH01000049">
    <property type="protein sequence ID" value="PIP17011.1"/>
    <property type="molecule type" value="Genomic_DNA"/>
</dbReference>
<dbReference type="InterPro" id="IPR052715">
    <property type="entry name" value="RAYT_transposase"/>
</dbReference>
<feature type="domain" description="Transposase IS200-like" evidence="1">
    <location>
        <begin position="19"/>
        <end position="170"/>
    </location>
</feature>
<reference evidence="2 3" key="1">
    <citation type="submission" date="2017-09" db="EMBL/GenBank/DDBJ databases">
        <title>Depth-based differentiation of microbial function through sediment-hosted aquifers and enrichment of novel symbionts in the deep terrestrial subsurface.</title>
        <authorList>
            <person name="Probst A.J."/>
            <person name="Ladd B."/>
            <person name="Jarett J.K."/>
            <person name="Geller-Mcgrath D.E."/>
            <person name="Sieber C.M."/>
            <person name="Emerson J.B."/>
            <person name="Anantharaman K."/>
            <person name="Thomas B.C."/>
            <person name="Malmstrom R."/>
            <person name="Stieglmeier M."/>
            <person name="Klingl A."/>
            <person name="Woyke T."/>
            <person name="Ryan C.M."/>
            <person name="Banfield J.F."/>
        </authorList>
    </citation>
    <scope>NUCLEOTIDE SEQUENCE [LARGE SCALE GENOMIC DNA]</scope>
    <source>
        <strain evidence="2">CG23_combo_of_CG06-09_8_20_14_all_37_13</strain>
    </source>
</reference>
<evidence type="ECO:0000259" key="1">
    <source>
        <dbReference type="SMART" id="SM01321"/>
    </source>
</evidence>
<dbReference type="InterPro" id="IPR002686">
    <property type="entry name" value="Transposase_17"/>
</dbReference>
<dbReference type="PANTHER" id="PTHR36966">
    <property type="entry name" value="REP-ASSOCIATED TYROSINE TRANSPOSASE"/>
    <property type="match status" value="1"/>
</dbReference>
<dbReference type="Proteomes" id="UP000231480">
    <property type="component" value="Unassembled WGS sequence"/>
</dbReference>
<dbReference type="GO" id="GO:0006313">
    <property type="term" value="P:DNA transposition"/>
    <property type="evidence" value="ECO:0007669"/>
    <property type="project" value="InterPro"/>
</dbReference>
<evidence type="ECO:0000313" key="3">
    <source>
        <dbReference type="Proteomes" id="UP000231480"/>
    </source>
</evidence>
<comment type="caution">
    <text evidence="2">The sequence shown here is derived from an EMBL/GenBank/DDBJ whole genome shotgun (WGS) entry which is preliminary data.</text>
</comment>
<dbReference type="GO" id="GO:0004803">
    <property type="term" value="F:transposase activity"/>
    <property type="evidence" value="ECO:0007669"/>
    <property type="project" value="InterPro"/>
</dbReference>
<dbReference type="SUPFAM" id="SSF143422">
    <property type="entry name" value="Transposase IS200-like"/>
    <property type="match status" value="1"/>
</dbReference>
<proteinExistence type="predicted"/>
<dbReference type="InterPro" id="IPR036515">
    <property type="entry name" value="Transposase_17_sf"/>
</dbReference>
<dbReference type="Gene3D" id="3.30.70.1290">
    <property type="entry name" value="Transposase IS200-like"/>
    <property type="match status" value="1"/>
</dbReference>
<accession>A0A2G9YEQ6</accession>
<dbReference type="Pfam" id="PF01797">
    <property type="entry name" value="Y1_Tnp"/>
    <property type="match status" value="1"/>
</dbReference>
<gene>
    <name evidence="2" type="ORF">COX44_02245</name>
</gene>
<dbReference type="PANTHER" id="PTHR36966:SF1">
    <property type="entry name" value="REP-ASSOCIATED TYROSINE TRANSPOSASE"/>
    <property type="match status" value="1"/>
</dbReference>